<dbReference type="AlphaFoldDB" id="K5X557"/>
<dbReference type="RefSeq" id="XP_007393314.1">
    <property type="nucleotide sequence ID" value="XM_007393252.1"/>
</dbReference>
<dbReference type="KEGG" id="pco:PHACADRAFT_206830"/>
<accession>K5X557</accession>
<keyword evidence="4" id="KW-1185">Reference proteome</keyword>
<dbReference type="HOGENOM" id="CLU_060356_3_1_1"/>
<feature type="compositionally biased region" description="Basic and acidic residues" evidence="1">
    <location>
        <begin position="156"/>
        <end position="177"/>
    </location>
</feature>
<feature type="compositionally biased region" description="Polar residues" evidence="1">
    <location>
        <begin position="127"/>
        <end position="154"/>
    </location>
</feature>
<dbReference type="Pfam" id="PF25534">
    <property type="entry name" value="DUF7918"/>
    <property type="match status" value="1"/>
</dbReference>
<reference evidence="3 4" key="1">
    <citation type="journal article" date="2012" name="BMC Genomics">
        <title>Comparative genomics of the white-rot fungi, Phanerochaete carnosa and P. chrysosporium, to elucidate the genetic basis of the distinct wood types they colonize.</title>
        <authorList>
            <person name="Suzuki H."/>
            <person name="MacDonald J."/>
            <person name="Syed K."/>
            <person name="Salamov A."/>
            <person name="Hori C."/>
            <person name="Aerts A."/>
            <person name="Henrissat B."/>
            <person name="Wiebenga A."/>
            <person name="vanKuyk P.A."/>
            <person name="Barry K."/>
            <person name="Lindquist E."/>
            <person name="LaButti K."/>
            <person name="Lapidus A."/>
            <person name="Lucas S."/>
            <person name="Coutinho P."/>
            <person name="Gong Y."/>
            <person name="Samejima M."/>
            <person name="Mahadevan R."/>
            <person name="Abou-Zaid M."/>
            <person name="de Vries R.P."/>
            <person name="Igarashi K."/>
            <person name="Yadav J.S."/>
            <person name="Grigoriev I.V."/>
            <person name="Master E.R."/>
        </authorList>
    </citation>
    <scope>NUCLEOTIDE SEQUENCE [LARGE SCALE GENOMIC DNA]</scope>
    <source>
        <strain evidence="3 4">HHB-10118-sp</strain>
    </source>
</reference>
<evidence type="ECO:0000256" key="1">
    <source>
        <dbReference type="SAM" id="MobiDB-lite"/>
    </source>
</evidence>
<name>K5X557_PHACS</name>
<dbReference type="InterPro" id="IPR057678">
    <property type="entry name" value="DUF7918"/>
</dbReference>
<feature type="domain" description="DUF7918" evidence="2">
    <location>
        <begin position="6"/>
        <end position="118"/>
    </location>
</feature>
<feature type="region of interest" description="Disordered" evidence="1">
    <location>
        <begin position="114"/>
        <end position="177"/>
    </location>
</feature>
<sequence length="226" mass="25293">MTSTSVRPFAFTLINFSDDDALLHRDANELEAIGAIRITARRVIAKENVPYNPAQYDTRDIGLVHERRKKAGVHCREIHRQTRNAANVDYLDAIEKPYCVFVFRYRPKDILQAQGIVPPPTPVAPPGNTSPSRTSNGGQQRTEPPVQRTASGSGKRQREEPPSQNLDIKESDESDIKDTKVLQAQLEAIQAKLSKAKGKYNRKRVKREPSPIRLDVSGDVIDLTSD</sequence>
<dbReference type="OrthoDB" id="3364132at2759"/>
<dbReference type="GeneID" id="18912546"/>
<dbReference type="PANTHER" id="PTHR36223">
    <property type="entry name" value="BETA-LACTAMASE-TYPE TRANSPEPTIDASE FOLD DOMAIN CONTAINING PROTEIN"/>
    <property type="match status" value="1"/>
</dbReference>
<evidence type="ECO:0000259" key="2">
    <source>
        <dbReference type="Pfam" id="PF25534"/>
    </source>
</evidence>
<dbReference type="EMBL" id="JH930470">
    <property type="protein sequence ID" value="EKM57982.1"/>
    <property type="molecule type" value="Genomic_DNA"/>
</dbReference>
<dbReference type="InParanoid" id="K5X557"/>
<evidence type="ECO:0000313" key="3">
    <source>
        <dbReference type="EMBL" id="EKM57982.1"/>
    </source>
</evidence>
<dbReference type="PANTHER" id="PTHR36223:SF1">
    <property type="entry name" value="TRANSCRIPTION ELONGATION FACTOR EAF N-TERMINAL DOMAIN-CONTAINING PROTEIN"/>
    <property type="match status" value="1"/>
</dbReference>
<proteinExistence type="predicted"/>
<protein>
    <recommendedName>
        <fullName evidence="2">DUF7918 domain-containing protein</fullName>
    </recommendedName>
</protein>
<dbReference type="Proteomes" id="UP000008370">
    <property type="component" value="Unassembled WGS sequence"/>
</dbReference>
<evidence type="ECO:0000313" key="4">
    <source>
        <dbReference type="Proteomes" id="UP000008370"/>
    </source>
</evidence>
<gene>
    <name evidence="3" type="ORF">PHACADRAFT_206830</name>
</gene>
<organism evidence="3 4">
    <name type="scientific">Phanerochaete carnosa (strain HHB-10118-sp)</name>
    <name type="common">White-rot fungus</name>
    <name type="synonym">Peniophora carnosa</name>
    <dbReference type="NCBI Taxonomy" id="650164"/>
    <lineage>
        <taxon>Eukaryota</taxon>
        <taxon>Fungi</taxon>
        <taxon>Dikarya</taxon>
        <taxon>Basidiomycota</taxon>
        <taxon>Agaricomycotina</taxon>
        <taxon>Agaricomycetes</taxon>
        <taxon>Polyporales</taxon>
        <taxon>Phanerochaetaceae</taxon>
        <taxon>Phanerochaete</taxon>
    </lineage>
</organism>
<dbReference type="STRING" id="650164.K5X557"/>